<dbReference type="InterPro" id="IPR020568">
    <property type="entry name" value="Ribosomal_Su5_D2-typ_SF"/>
</dbReference>
<dbReference type="Gene3D" id="3.30.70.890">
    <property type="entry name" value="GHMP kinase, C-terminal domain"/>
    <property type="match status" value="1"/>
</dbReference>
<organism evidence="7 8">
    <name type="scientific">Ruminococcus albus (strain ATCC 27210 / DSM 20455 / JCM 14654 / NCDO 2250 / 7)</name>
    <dbReference type="NCBI Taxonomy" id="697329"/>
    <lineage>
        <taxon>Bacteria</taxon>
        <taxon>Bacillati</taxon>
        <taxon>Bacillota</taxon>
        <taxon>Clostridia</taxon>
        <taxon>Eubacteriales</taxon>
        <taxon>Oscillospiraceae</taxon>
        <taxon>Ruminococcus</taxon>
    </lineage>
</organism>
<comment type="similarity">
    <text evidence="1">Belongs to the GHMP kinase family. GalK subfamily.</text>
</comment>
<keyword evidence="4" id="KW-0067">ATP-binding</keyword>
<dbReference type="SUPFAM" id="SSF55060">
    <property type="entry name" value="GHMP Kinase, C-terminal domain"/>
    <property type="match status" value="1"/>
</dbReference>
<dbReference type="Gene3D" id="3.30.230.10">
    <property type="match status" value="1"/>
</dbReference>
<keyword evidence="2" id="KW-0547">Nucleotide-binding</keyword>
<dbReference type="PIRSF" id="PIRSF000530">
    <property type="entry name" value="Galactokinase"/>
    <property type="match status" value="1"/>
</dbReference>
<reference evidence="7 8" key="1">
    <citation type="journal article" date="2011" name="J. Bacteriol.">
        <title>Complete genome of the cellulolytic ruminal bacterium Ruminococcus albus 7.</title>
        <authorList>
            <person name="Suen G."/>
            <person name="Stevenson D.M."/>
            <person name="Bruce D.C."/>
            <person name="Chertkov O."/>
            <person name="Copeland A."/>
            <person name="Cheng J.F."/>
            <person name="Detter C."/>
            <person name="Detter J.C."/>
            <person name="Goodwin L.A."/>
            <person name="Han C.S."/>
            <person name="Hauser L.J."/>
            <person name="Ivanova N.N."/>
            <person name="Kyrpides N.C."/>
            <person name="Land M.L."/>
            <person name="Lapidus A."/>
            <person name="Lucas S."/>
            <person name="Ovchinnikova G."/>
            <person name="Pitluck S."/>
            <person name="Tapia R."/>
            <person name="Woyke T."/>
            <person name="Boyum J."/>
            <person name="Mead D."/>
            <person name="Weimer P.J."/>
        </authorList>
    </citation>
    <scope>NUCLEOTIDE SEQUENCE [LARGE SCALE GENOMIC DNA]</scope>
    <source>
        <strain evidence="8">ATCC 27210 / DSM 20455 / JCM 14654 / NCDO 2250 / 7</strain>
    </source>
</reference>
<dbReference type="STRING" id="697329.Rumal_1610"/>
<feature type="domain" description="GHMP kinase N-terminal" evidence="5">
    <location>
        <begin position="113"/>
        <end position="200"/>
    </location>
</feature>
<protein>
    <submittedName>
        <fullName evidence="7">Galactokinase</fullName>
        <ecNumber evidence="7">2.7.1.6</ecNumber>
    </submittedName>
</protein>
<dbReference type="GO" id="GO:0006012">
    <property type="term" value="P:galactose metabolic process"/>
    <property type="evidence" value="ECO:0007669"/>
    <property type="project" value="InterPro"/>
</dbReference>
<dbReference type="InterPro" id="IPR014721">
    <property type="entry name" value="Ribsml_uS5_D2-typ_fold_subgr"/>
</dbReference>
<accession>E6UHR1</accession>
<evidence type="ECO:0000256" key="1">
    <source>
        <dbReference type="ARBA" id="ARBA00006566"/>
    </source>
</evidence>
<dbReference type="PANTHER" id="PTHR10457:SF7">
    <property type="entry name" value="GALACTOKINASE-RELATED"/>
    <property type="match status" value="1"/>
</dbReference>
<keyword evidence="3 7" id="KW-0418">Kinase</keyword>
<evidence type="ECO:0000259" key="6">
    <source>
        <dbReference type="Pfam" id="PF10509"/>
    </source>
</evidence>
<dbReference type="InterPro" id="IPR036554">
    <property type="entry name" value="GHMP_kinase_C_sf"/>
</dbReference>
<evidence type="ECO:0000313" key="7">
    <source>
        <dbReference type="EMBL" id="ADU22110.1"/>
    </source>
</evidence>
<name>E6UHR1_RUMA7</name>
<dbReference type="EMBL" id="CP002403">
    <property type="protein sequence ID" value="ADU22110.1"/>
    <property type="molecule type" value="Genomic_DNA"/>
</dbReference>
<dbReference type="eggNOG" id="COG0153">
    <property type="taxonomic scope" value="Bacteria"/>
</dbReference>
<sequence>MKTLSLGRIYSEEDMERQLQRYGRTAVEFKKLFGETPQYFFSAPGRTEVGGNHTDHNLGCVLAAGVSLDIIAAVIPMDDGYITVKSEGFPTDVVDICDTLPREDEKNTSSALIRGMADGFKNNGHKLGGFKAYMTSEVLQGSGLSSSAAYEVIIGTILNGLYNDGEIDDVEIAKLAQYAENVHFGKPSGLMDQMASSVGGLITIDFKDKEQPLIKSVKYDFAKSGHKLCIIDTKGSHADLTLEYAAIPPEMKSVAEYFGKTVLREITKDDVMKNIVTLREKCGDRAVLRALHFFDENDRVAKQAEALENGEFGEFLRFINESGNSSLAYLQNIFAAVNVREQGLTVALYLAKQILGDEGACRVHGGGFAGTIQAFVPENKLEEFKNGMDRVFGTGACHVLTIRNCGGTKVLFEV</sequence>
<keyword evidence="7" id="KW-0808">Transferase</keyword>
<dbReference type="PRINTS" id="PR00959">
    <property type="entry name" value="MEVGALKINASE"/>
</dbReference>
<dbReference type="GO" id="GO:0005829">
    <property type="term" value="C:cytosol"/>
    <property type="evidence" value="ECO:0007669"/>
    <property type="project" value="TreeGrafter"/>
</dbReference>
<dbReference type="Pfam" id="PF00288">
    <property type="entry name" value="GHMP_kinases_N"/>
    <property type="match status" value="1"/>
</dbReference>
<dbReference type="Pfam" id="PF10509">
    <property type="entry name" value="GalKase_gal_bdg"/>
    <property type="match status" value="1"/>
</dbReference>
<dbReference type="PANTHER" id="PTHR10457">
    <property type="entry name" value="MEVALONATE KINASE/GALACTOKINASE"/>
    <property type="match status" value="1"/>
</dbReference>
<evidence type="ECO:0000256" key="3">
    <source>
        <dbReference type="ARBA" id="ARBA00022777"/>
    </source>
</evidence>
<dbReference type="SUPFAM" id="SSF54211">
    <property type="entry name" value="Ribosomal protein S5 domain 2-like"/>
    <property type="match status" value="1"/>
</dbReference>
<dbReference type="GO" id="GO:0004335">
    <property type="term" value="F:galactokinase activity"/>
    <property type="evidence" value="ECO:0007669"/>
    <property type="project" value="UniProtKB-EC"/>
</dbReference>
<proteinExistence type="inferred from homology"/>
<dbReference type="InterPro" id="IPR000705">
    <property type="entry name" value="Galactokinase"/>
</dbReference>
<dbReference type="EC" id="2.7.1.6" evidence="7"/>
<dbReference type="InterPro" id="IPR006206">
    <property type="entry name" value="Mevalonate/galactokinase"/>
</dbReference>
<evidence type="ECO:0000313" key="8">
    <source>
        <dbReference type="Proteomes" id="UP000006919"/>
    </source>
</evidence>
<dbReference type="PRINTS" id="PR00473">
    <property type="entry name" value="GALCTOKINASE"/>
</dbReference>
<dbReference type="Proteomes" id="UP000006919">
    <property type="component" value="Chromosome"/>
</dbReference>
<dbReference type="GO" id="GO:0005524">
    <property type="term" value="F:ATP binding"/>
    <property type="evidence" value="ECO:0007669"/>
    <property type="project" value="UniProtKB-KW"/>
</dbReference>
<gene>
    <name evidence="7" type="ordered locus">Rumal_1610</name>
</gene>
<dbReference type="InterPro" id="IPR019539">
    <property type="entry name" value="GalKase_N"/>
</dbReference>
<evidence type="ECO:0000256" key="2">
    <source>
        <dbReference type="ARBA" id="ARBA00022741"/>
    </source>
</evidence>
<dbReference type="HOGENOM" id="CLU_017814_8_0_9"/>
<dbReference type="InterPro" id="IPR006204">
    <property type="entry name" value="GHMP_kinase_N_dom"/>
</dbReference>
<dbReference type="AlphaFoldDB" id="E6UHR1"/>
<evidence type="ECO:0000259" key="5">
    <source>
        <dbReference type="Pfam" id="PF00288"/>
    </source>
</evidence>
<evidence type="ECO:0000256" key="4">
    <source>
        <dbReference type="ARBA" id="ARBA00022840"/>
    </source>
</evidence>
<dbReference type="KEGG" id="ral:Rumal_1610"/>
<dbReference type="RefSeq" id="WP_013498275.1">
    <property type="nucleotide sequence ID" value="NC_014833.1"/>
</dbReference>
<feature type="domain" description="Galactokinase N-terminal" evidence="6">
    <location>
        <begin position="28"/>
        <end position="74"/>
    </location>
</feature>